<name>A0A117M118_9BACT</name>
<dbReference type="EMBL" id="LGGN01000033">
    <property type="protein sequence ID" value="KUK78429.1"/>
    <property type="molecule type" value="Genomic_DNA"/>
</dbReference>
<dbReference type="InterPro" id="IPR035398">
    <property type="entry name" value="Bac_rhamnosid_C"/>
</dbReference>
<evidence type="ECO:0000313" key="2">
    <source>
        <dbReference type="EMBL" id="KUK78429.1"/>
    </source>
</evidence>
<dbReference type="Proteomes" id="UP000053860">
    <property type="component" value="Unassembled WGS sequence"/>
</dbReference>
<sequence length="76" mass="8420">MWANTQINTPRGILSVKWENGGNSKKIVLQVPVGSIAKVQKPIDATEVIINRKRMDNAGSVLQLQSGTYHIEFKSN</sequence>
<comment type="caution">
    <text evidence="2">The sequence shown here is derived from an EMBL/GenBank/DDBJ whole genome shotgun (WGS) entry which is preliminary data.</text>
</comment>
<protein>
    <recommendedName>
        <fullName evidence="1">Alpha-L-rhamnosidase C-terminal domain-containing protein</fullName>
    </recommendedName>
</protein>
<proteinExistence type="predicted"/>
<dbReference type="Gene3D" id="2.60.420.10">
    <property type="entry name" value="Maltose phosphorylase, domain 3"/>
    <property type="match status" value="1"/>
</dbReference>
<feature type="domain" description="Alpha-L-rhamnosidase C-terminal" evidence="1">
    <location>
        <begin position="2"/>
        <end position="49"/>
    </location>
</feature>
<accession>A0A117M118</accession>
<reference evidence="3" key="1">
    <citation type="journal article" date="2015" name="MBio">
        <title>Genome-Resolved Metagenomic Analysis Reveals Roles for Candidate Phyla and Other Microbial Community Members in Biogeochemical Transformations in Oil Reservoirs.</title>
        <authorList>
            <person name="Hu P."/>
            <person name="Tom L."/>
            <person name="Singh A."/>
            <person name="Thomas B.C."/>
            <person name="Baker B.J."/>
            <person name="Piceno Y.M."/>
            <person name="Andersen G.L."/>
            <person name="Banfield J.F."/>
        </authorList>
    </citation>
    <scope>NUCLEOTIDE SEQUENCE [LARGE SCALE GENOMIC DNA]</scope>
</reference>
<evidence type="ECO:0000259" key="1">
    <source>
        <dbReference type="Pfam" id="PF17390"/>
    </source>
</evidence>
<gene>
    <name evidence="2" type="ORF">XD92_0309</name>
</gene>
<evidence type="ECO:0000313" key="3">
    <source>
        <dbReference type="Proteomes" id="UP000053860"/>
    </source>
</evidence>
<dbReference type="Pfam" id="PF17390">
    <property type="entry name" value="Bac_rhamnosid_C"/>
    <property type="match status" value="1"/>
</dbReference>
<organism evidence="2 3">
    <name type="scientific">Proteiniphilum acetatigenes</name>
    <dbReference type="NCBI Taxonomy" id="294710"/>
    <lineage>
        <taxon>Bacteria</taxon>
        <taxon>Pseudomonadati</taxon>
        <taxon>Bacteroidota</taxon>
        <taxon>Bacteroidia</taxon>
        <taxon>Bacteroidales</taxon>
        <taxon>Dysgonomonadaceae</taxon>
        <taxon>Proteiniphilum</taxon>
    </lineage>
</organism>
<dbReference type="AlphaFoldDB" id="A0A117M118"/>